<evidence type="ECO:0000256" key="5">
    <source>
        <dbReference type="HAMAP-Rule" id="MF_00265"/>
    </source>
</evidence>
<feature type="binding site" evidence="5">
    <location>
        <position position="113"/>
    </location>
    <ligand>
        <name>Mg(2+)</name>
        <dbReference type="ChEBI" id="CHEBI:18420"/>
    </ligand>
</feature>
<dbReference type="eggNOG" id="COG1848">
    <property type="taxonomic scope" value="Bacteria"/>
</dbReference>
<dbReference type="SUPFAM" id="SSF88723">
    <property type="entry name" value="PIN domain-like"/>
    <property type="match status" value="1"/>
</dbReference>
<dbReference type="KEGG" id="syw:SYNW0071"/>
<keyword evidence="5" id="KW-0800">Toxin</keyword>
<dbReference type="EC" id="3.1.-.-" evidence="5"/>
<dbReference type="NCBIfam" id="TIGR00028">
    <property type="entry name" value="Mtu_PIN_fam"/>
    <property type="match status" value="1"/>
</dbReference>
<keyword evidence="8" id="KW-1185">Reference proteome</keyword>
<dbReference type="Gene3D" id="3.40.50.1010">
    <property type="entry name" value="5'-nuclease"/>
    <property type="match status" value="1"/>
</dbReference>
<evidence type="ECO:0000256" key="3">
    <source>
        <dbReference type="ARBA" id="ARBA00022723"/>
    </source>
</evidence>
<evidence type="ECO:0000313" key="8">
    <source>
        <dbReference type="Proteomes" id="UP000001422"/>
    </source>
</evidence>
<dbReference type="InterPro" id="IPR002716">
    <property type="entry name" value="PIN_dom"/>
</dbReference>
<reference evidence="7 8" key="1">
    <citation type="journal article" date="2003" name="Nature">
        <title>The genome of a motile marine Synechococcus.</title>
        <authorList>
            <person name="Palenik B."/>
            <person name="Brahamsha B."/>
            <person name="Larimer F."/>
            <person name="Land M."/>
            <person name="Hauser L."/>
            <person name="Chain P."/>
            <person name="Lamerdin J."/>
            <person name="Regala W."/>
            <person name="Allen E.A."/>
            <person name="McCarren J."/>
            <person name="Paulsen I."/>
            <person name="Dufresne A."/>
            <person name="Partensky F."/>
            <person name="Webb E."/>
            <person name="Waterbury J."/>
        </authorList>
    </citation>
    <scope>NUCLEOTIDE SEQUENCE [LARGE SCALE GENOMIC DNA]</scope>
    <source>
        <strain evidence="7 8">WH8102</strain>
    </source>
</reference>
<dbReference type="STRING" id="84588.SYNW0071"/>
<sequence length="148" mass="16578">MTATLIDTNVWLAISFDAHPGHALARQAFQDSPGSDHWLWCRATQQSYLRLMATPALHSAYGSPALSNRDARASMEILLAHPRILVADEPAEVSDLWLQLADHQRPAPKLWMDAYLAAVAIQGGWRLLSFDRDFERFCNAGLQLTPLR</sequence>
<protein>
    <recommendedName>
        <fullName evidence="5">Ribonuclease VapC</fullName>
        <shortName evidence="5">RNase VapC</shortName>
        <ecNumber evidence="5">3.1.-.-</ecNumber>
    </recommendedName>
    <alternativeName>
        <fullName evidence="5">Toxin VapC</fullName>
    </alternativeName>
</protein>
<evidence type="ECO:0000256" key="2">
    <source>
        <dbReference type="ARBA" id="ARBA00022722"/>
    </source>
</evidence>
<accession>Q7UA29</accession>
<evidence type="ECO:0000259" key="6">
    <source>
        <dbReference type="Pfam" id="PF01850"/>
    </source>
</evidence>
<dbReference type="GO" id="GO:0090729">
    <property type="term" value="F:toxin activity"/>
    <property type="evidence" value="ECO:0007669"/>
    <property type="project" value="UniProtKB-KW"/>
</dbReference>
<comment type="function">
    <text evidence="5">Toxic component of a toxin-antitoxin (TA) system. An RNase.</text>
</comment>
<dbReference type="Proteomes" id="UP000001422">
    <property type="component" value="Chromosome"/>
</dbReference>
<dbReference type="InterPro" id="IPR006226">
    <property type="entry name" value="Mtu_PIN"/>
</dbReference>
<dbReference type="GO" id="GO:0016788">
    <property type="term" value="F:hydrolase activity, acting on ester bonds"/>
    <property type="evidence" value="ECO:0007669"/>
    <property type="project" value="InterPro"/>
</dbReference>
<dbReference type="GO" id="GO:0004540">
    <property type="term" value="F:RNA nuclease activity"/>
    <property type="evidence" value="ECO:0007669"/>
    <property type="project" value="InterPro"/>
</dbReference>
<feature type="domain" description="PIN" evidence="6">
    <location>
        <begin position="5"/>
        <end position="138"/>
    </location>
</feature>
<dbReference type="HAMAP" id="MF_00265">
    <property type="entry name" value="VapC_Nob1"/>
    <property type="match status" value="1"/>
</dbReference>
<dbReference type="InterPro" id="IPR022907">
    <property type="entry name" value="VapC_family"/>
</dbReference>
<dbReference type="EMBL" id="BX569689">
    <property type="protein sequence ID" value="CAE06586.1"/>
    <property type="molecule type" value="Genomic_DNA"/>
</dbReference>
<name>Q7UA29_PARMW</name>
<dbReference type="GO" id="GO:0000287">
    <property type="term" value="F:magnesium ion binding"/>
    <property type="evidence" value="ECO:0007669"/>
    <property type="project" value="UniProtKB-UniRule"/>
</dbReference>
<keyword evidence="4 5" id="KW-0378">Hydrolase</keyword>
<comment type="similarity">
    <text evidence="5">Belongs to the PINc/VapC protein family.</text>
</comment>
<comment type="cofactor">
    <cofactor evidence="5">
        <name>Mg(2+)</name>
        <dbReference type="ChEBI" id="CHEBI:18420"/>
    </cofactor>
</comment>
<dbReference type="AlphaFoldDB" id="Q7UA29"/>
<keyword evidence="1 5" id="KW-1277">Toxin-antitoxin system</keyword>
<keyword evidence="5" id="KW-0460">Magnesium</keyword>
<feature type="binding site" evidence="5">
    <location>
        <position position="7"/>
    </location>
    <ligand>
        <name>Mg(2+)</name>
        <dbReference type="ChEBI" id="CHEBI:18420"/>
    </ligand>
</feature>
<dbReference type="GO" id="GO:0045926">
    <property type="term" value="P:negative regulation of growth"/>
    <property type="evidence" value="ECO:0007669"/>
    <property type="project" value="UniProtKB-ARBA"/>
</dbReference>
<evidence type="ECO:0000256" key="1">
    <source>
        <dbReference type="ARBA" id="ARBA00022649"/>
    </source>
</evidence>
<organism evidence="7 8">
    <name type="scientific">Parasynechococcus marenigrum (strain WH8102)</name>
    <dbReference type="NCBI Taxonomy" id="84588"/>
    <lineage>
        <taxon>Bacteria</taxon>
        <taxon>Bacillati</taxon>
        <taxon>Cyanobacteriota</taxon>
        <taxon>Cyanophyceae</taxon>
        <taxon>Synechococcales</taxon>
        <taxon>Prochlorococcaceae</taxon>
        <taxon>Parasynechococcus</taxon>
        <taxon>Parasynechococcus marenigrum</taxon>
    </lineage>
</organism>
<evidence type="ECO:0000313" key="7">
    <source>
        <dbReference type="EMBL" id="CAE06586.1"/>
    </source>
</evidence>
<gene>
    <name evidence="5" type="primary">vapC</name>
    <name evidence="7" type="ordered locus">SYNW0071</name>
</gene>
<dbReference type="Pfam" id="PF01850">
    <property type="entry name" value="PIN"/>
    <property type="match status" value="1"/>
</dbReference>
<dbReference type="InterPro" id="IPR029060">
    <property type="entry name" value="PIN-like_dom_sf"/>
</dbReference>
<dbReference type="HOGENOM" id="CLU_146668_0_0_3"/>
<evidence type="ECO:0000256" key="4">
    <source>
        <dbReference type="ARBA" id="ARBA00022801"/>
    </source>
</evidence>
<proteinExistence type="inferred from homology"/>
<keyword evidence="2 5" id="KW-0540">Nuclease</keyword>
<dbReference type="RefSeq" id="WP_011126949.1">
    <property type="nucleotide sequence ID" value="NC_005070.1"/>
</dbReference>
<keyword evidence="3 5" id="KW-0479">Metal-binding</keyword>